<dbReference type="InterPro" id="IPR046732">
    <property type="entry name" value="DUF6624"/>
</dbReference>
<dbReference type="Proteomes" id="UP000770785">
    <property type="component" value="Unassembled WGS sequence"/>
</dbReference>
<organism evidence="1 2">
    <name type="scientific">Neolewinella antarctica</name>
    <dbReference type="NCBI Taxonomy" id="442734"/>
    <lineage>
        <taxon>Bacteria</taxon>
        <taxon>Pseudomonadati</taxon>
        <taxon>Bacteroidota</taxon>
        <taxon>Saprospiria</taxon>
        <taxon>Saprospirales</taxon>
        <taxon>Lewinellaceae</taxon>
        <taxon>Neolewinella</taxon>
    </lineage>
</organism>
<sequence>MRSTFLTLLLLTILGTGVRAQNFSSTDPAYAENVTLGEAKLIAAEYDSCLVYYATAFAIKSTSFLSTMRAAACAHSAGESTLRDIYLDHAFGLSPDGAASVFKSYDEFAYLQETPFAGLVEERFAVAFPNFNQRLADTLAEVQRTDQEQRGQMSTVGDQYGYESPQMDSLWAIQNFSDSVNTIYVTKLIDSSGYPGKSIVGEQAGTAFLVIQHADLGVQEKYLPVLRSAAEAGELNYRSLALLIDRIEQRNDRPQIYGSQVGRDTTTGDFYFFPIAEPYKVDSLRETVGLGALTDYAKRWNFSYDPAAQVARQEAATKVNKD</sequence>
<reference evidence="1 2" key="1">
    <citation type="submission" date="2020-03" db="EMBL/GenBank/DDBJ databases">
        <title>Genomic Encyclopedia of Type Strains, Phase IV (KMG-IV): sequencing the most valuable type-strain genomes for metagenomic binning, comparative biology and taxonomic classification.</title>
        <authorList>
            <person name="Goeker M."/>
        </authorList>
    </citation>
    <scope>NUCLEOTIDE SEQUENCE [LARGE SCALE GENOMIC DNA]</scope>
    <source>
        <strain evidence="1 2">DSM 105096</strain>
    </source>
</reference>
<accession>A0ABX0XG92</accession>
<proteinExistence type="predicted"/>
<gene>
    <name evidence="1" type="ORF">GGR27_003285</name>
</gene>
<keyword evidence="2" id="KW-1185">Reference proteome</keyword>
<evidence type="ECO:0000313" key="2">
    <source>
        <dbReference type="Proteomes" id="UP000770785"/>
    </source>
</evidence>
<dbReference type="RefSeq" id="WP_168039180.1">
    <property type="nucleotide sequence ID" value="NZ_JAATJH010000006.1"/>
</dbReference>
<dbReference type="Pfam" id="PF20329">
    <property type="entry name" value="DUF6624"/>
    <property type="match status" value="1"/>
</dbReference>
<name>A0ABX0XG92_9BACT</name>
<evidence type="ECO:0000313" key="1">
    <source>
        <dbReference type="EMBL" id="NJC27767.1"/>
    </source>
</evidence>
<protein>
    <submittedName>
        <fullName evidence="1">Uncharacterized protein</fullName>
    </submittedName>
</protein>
<comment type="caution">
    <text evidence="1">The sequence shown here is derived from an EMBL/GenBank/DDBJ whole genome shotgun (WGS) entry which is preliminary data.</text>
</comment>
<dbReference type="EMBL" id="JAATJH010000006">
    <property type="protein sequence ID" value="NJC27767.1"/>
    <property type="molecule type" value="Genomic_DNA"/>
</dbReference>